<protein>
    <submittedName>
        <fullName evidence="2">Uncharacterized protein</fullName>
    </submittedName>
</protein>
<organism evidence="2">
    <name type="scientific">Tolypothrix bouteillei VB521301</name>
    <dbReference type="NCBI Taxonomy" id="1479485"/>
    <lineage>
        <taxon>Bacteria</taxon>
        <taxon>Bacillati</taxon>
        <taxon>Cyanobacteriota</taxon>
        <taxon>Cyanophyceae</taxon>
        <taxon>Nostocales</taxon>
        <taxon>Tolypothrichaceae</taxon>
        <taxon>Tolypothrix</taxon>
    </lineage>
</organism>
<dbReference type="STRING" id="1479485.DA73_0227595"/>
<dbReference type="OrthoDB" id="3723110at2"/>
<keyword evidence="3" id="KW-1185">Reference proteome</keyword>
<dbReference type="AlphaFoldDB" id="A0A0C1QXC3"/>
<dbReference type="EMBL" id="JHEG04000002">
    <property type="protein sequence ID" value="KAF3883690.1"/>
    <property type="molecule type" value="Genomic_DNA"/>
</dbReference>
<sequence length="242" mass="26779">MKSLNHFYRVLQVPKGAVLTLLLTSLLFWGNVGHSTANATAQQVSSDRKVAQLAQNTNQQSNVLPKRIANIILRDASKRSNIAIRNLQVTKATAKTFSNPCIFKFGEVCTREFKPVEGWEVNVQLKNDSWTYHVDKSGSQVVLDPKVSASQPTAMPKALENPILRDASRRSKIPVAQLKITQATQKTFGNPCEFKFGEICTKEFNPIKGWEAVVAVGSQSWTYHINESGSEVVLDPKVAISP</sequence>
<dbReference type="Proteomes" id="UP000029738">
    <property type="component" value="Unassembled WGS sequence"/>
</dbReference>
<gene>
    <name evidence="2" type="ORF">DA73_0227595</name>
    <name evidence="1" type="ORF">DA73_0400038805</name>
</gene>
<evidence type="ECO:0000313" key="1">
    <source>
        <dbReference type="EMBL" id="KAF3883690.1"/>
    </source>
</evidence>
<reference evidence="2" key="1">
    <citation type="journal article" date="2015" name="Genome Announc.">
        <title>Draft Genome Sequence of Tolypothrix boutellei Strain VB521301.</title>
        <authorList>
            <person name="Chandrababunaidu M.M."/>
            <person name="Singh D."/>
            <person name="Sen D."/>
            <person name="Bhan S."/>
            <person name="Das S."/>
            <person name="Gupta A."/>
            <person name="Adhikary S.P."/>
            <person name="Tripathy S."/>
        </authorList>
    </citation>
    <scope>NUCLEOTIDE SEQUENCE</scope>
    <source>
        <strain evidence="2">VB521301</strain>
    </source>
</reference>
<comment type="caution">
    <text evidence="2">The sequence shown here is derived from an EMBL/GenBank/DDBJ whole genome shotgun (WGS) entry which is preliminary data.</text>
</comment>
<accession>A0A0C1QXC3</accession>
<proteinExistence type="predicted"/>
<evidence type="ECO:0000313" key="3">
    <source>
        <dbReference type="Proteomes" id="UP000029738"/>
    </source>
</evidence>
<dbReference type="EMBL" id="JHEG02000058">
    <property type="protein sequence ID" value="KIE08368.1"/>
    <property type="molecule type" value="Genomic_DNA"/>
</dbReference>
<reference evidence="1" key="2">
    <citation type="submission" date="2019-11" db="EMBL/GenBank/DDBJ databases">
        <title>Improved Assembly of Tolypothrix boutellei genome.</title>
        <authorList>
            <person name="Sarangi A.N."/>
            <person name="Mukherjee M."/>
            <person name="Ghosh S."/>
            <person name="Singh D."/>
            <person name="Das A."/>
            <person name="Kant S."/>
            <person name="Prusty A."/>
            <person name="Tripathy S."/>
        </authorList>
    </citation>
    <scope>NUCLEOTIDE SEQUENCE</scope>
    <source>
        <strain evidence="1">VB521301</strain>
    </source>
</reference>
<evidence type="ECO:0000313" key="2">
    <source>
        <dbReference type="EMBL" id="KIE08368.1"/>
    </source>
</evidence>
<name>A0A0C1QXC3_9CYAN</name>
<dbReference type="RefSeq" id="WP_038077167.1">
    <property type="nucleotide sequence ID" value="NZ_JHEG04000002.1"/>
</dbReference>